<dbReference type="EMBL" id="CAJFCW020000005">
    <property type="protein sequence ID" value="CAG9120026.1"/>
    <property type="molecule type" value="Genomic_DNA"/>
</dbReference>
<dbReference type="PANTHER" id="PTHR10126">
    <property type="entry name" value="TATA-BOX BINDING PROTEIN"/>
    <property type="match status" value="1"/>
</dbReference>
<comment type="subcellular location">
    <subcellularLocation>
        <location evidence="1">Nucleus</location>
    </subcellularLocation>
</comment>
<keyword evidence="4" id="KW-0238">DNA-binding</keyword>
<dbReference type="FunFam" id="3.30.310.10:FF:000001">
    <property type="entry name" value="TATA-box-binding protein 2"/>
    <property type="match status" value="1"/>
</dbReference>
<protein>
    <recommendedName>
        <fullName evidence="3">TATA-box-binding protein</fullName>
    </recommendedName>
    <alternativeName>
        <fullName evidence="7">TATA sequence-binding protein</fullName>
    </alternativeName>
    <alternativeName>
        <fullName evidence="9">TATA-binding factor</fullName>
    </alternativeName>
    <alternativeName>
        <fullName evidence="8">TATA-box factor</fullName>
    </alternativeName>
    <alternativeName>
        <fullName evidence="10">Transcription initiation factor TFIID TBP subunit</fullName>
    </alternativeName>
</protein>
<comment type="similarity">
    <text evidence="2">Belongs to the TBP family.</text>
</comment>
<dbReference type="InterPro" id="IPR033710">
    <property type="entry name" value="TBP_eukaryotic"/>
</dbReference>
<dbReference type="EMBL" id="CAJFDH010000005">
    <property type="protein sequence ID" value="CAD5224618.1"/>
    <property type="molecule type" value="Genomic_DNA"/>
</dbReference>
<dbReference type="GO" id="GO:0006352">
    <property type="term" value="P:DNA-templated transcription initiation"/>
    <property type="evidence" value="ECO:0007669"/>
    <property type="project" value="InterPro"/>
</dbReference>
<dbReference type="InterPro" id="IPR012295">
    <property type="entry name" value="TBP_dom_sf"/>
</dbReference>
<proteinExistence type="inferred from homology"/>
<keyword evidence="5" id="KW-0804">Transcription</keyword>
<evidence type="ECO:0000256" key="5">
    <source>
        <dbReference type="ARBA" id="ARBA00023163"/>
    </source>
</evidence>
<evidence type="ECO:0000256" key="2">
    <source>
        <dbReference type="ARBA" id="ARBA00005560"/>
    </source>
</evidence>
<accession>A0A811L923</accession>
<dbReference type="Gene3D" id="3.30.310.10">
    <property type="entry name" value="TATA-Binding Protein"/>
    <property type="match status" value="2"/>
</dbReference>
<reference evidence="11" key="1">
    <citation type="submission" date="2020-09" db="EMBL/GenBank/DDBJ databases">
        <authorList>
            <person name="Kikuchi T."/>
        </authorList>
    </citation>
    <scope>NUCLEOTIDE SEQUENCE</scope>
    <source>
        <strain evidence="11">SH1</strain>
    </source>
</reference>
<evidence type="ECO:0000256" key="9">
    <source>
        <dbReference type="ARBA" id="ARBA00042653"/>
    </source>
</evidence>
<dbReference type="GO" id="GO:0001092">
    <property type="term" value="F:TFIIA-class transcription factor complex binding"/>
    <property type="evidence" value="ECO:0007669"/>
    <property type="project" value="UniProtKB-ARBA"/>
</dbReference>
<evidence type="ECO:0000256" key="3">
    <source>
        <dbReference type="ARBA" id="ARBA00021962"/>
    </source>
</evidence>
<dbReference type="GO" id="GO:0005634">
    <property type="term" value="C:nucleus"/>
    <property type="evidence" value="ECO:0007669"/>
    <property type="project" value="UniProtKB-SubCell"/>
</dbReference>
<evidence type="ECO:0000256" key="7">
    <source>
        <dbReference type="ARBA" id="ARBA00030739"/>
    </source>
</evidence>
<dbReference type="Proteomes" id="UP000783686">
    <property type="component" value="Unassembled WGS sequence"/>
</dbReference>
<organism evidence="11 12">
    <name type="scientific">Bursaphelenchus okinawaensis</name>
    <dbReference type="NCBI Taxonomy" id="465554"/>
    <lineage>
        <taxon>Eukaryota</taxon>
        <taxon>Metazoa</taxon>
        <taxon>Ecdysozoa</taxon>
        <taxon>Nematoda</taxon>
        <taxon>Chromadorea</taxon>
        <taxon>Rhabditida</taxon>
        <taxon>Tylenchina</taxon>
        <taxon>Tylenchomorpha</taxon>
        <taxon>Aphelenchoidea</taxon>
        <taxon>Aphelenchoididae</taxon>
        <taxon>Bursaphelenchus</taxon>
    </lineage>
</organism>
<keyword evidence="12" id="KW-1185">Reference proteome</keyword>
<dbReference type="SUPFAM" id="SSF55945">
    <property type="entry name" value="TATA-box binding protein-like"/>
    <property type="match status" value="2"/>
</dbReference>
<evidence type="ECO:0000313" key="11">
    <source>
        <dbReference type="EMBL" id="CAD5224618.1"/>
    </source>
</evidence>
<dbReference type="InterPro" id="IPR000814">
    <property type="entry name" value="TBP"/>
</dbReference>
<evidence type="ECO:0000313" key="12">
    <source>
        <dbReference type="Proteomes" id="UP000614601"/>
    </source>
</evidence>
<dbReference type="GO" id="GO:0003677">
    <property type="term" value="F:DNA binding"/>
    <property type="evidence" value="ECO:0007669"/>
    <property type="project" value="UniProtKB-KW"/>
</dbReference>
<dbReference type="Pfam" id="PF00352">
    <property type="entry name" value="TBP"/>
    <property type="match status" value="2"/>
</dbReference>
<dbReference type="PRINTS" id="PR00686">
    <property type="entry name" value="TIFACTORIID"/>
</dbReference>
<dbReference type="OrthoDB" id="2127950at2759"/>
<gene>
    <name evidence="11" type="ORF">BOKJ2_LOCUS11169</name>
</gene>
<comment type="caution">
    <text evidence="11">The sequence shown here is derived from an EMBL/GenBank/DDBJ whole genome shotgun (WGS) entry which is preliminary data.</text>
</comment>
<dbReference type="AlphaFoldDB" id="A0A811L923"/>
<evidence type="ECO:0000256" key="1">
    <source>
        <dbReference type="ARBA" id="ARBA00004123"/>
    </source>
</evidence>
<dbReference type="FunFam" id="3.30.310.10:FF:000002">
    <property type="entry name" value="TATA-box-binding protein 2"/>
    <property type="match status" value="1"/>
</dbReference>
<dbReference type="HAMAP" id="MF_00408">
    <property type="entry name" value="TATA_bind_prot_arch"/>
    <property type="match status" value="1"/>
</dbReference>
<sequence length="249" mass="27762">MSFCRGLATPVHQPQPLNVPVTPLSSHNCATPNQSCTPPSNYDEYDYNNNDKLPISKIPTTIPCTSTSDYTVPVPVVENIVSTCFLGTTLNLKEIATQARNAEYNPKRFAAVVMRIREPKTTALIFNSGKVVVTGAKSEVASKLAARKYARIIQKLGFNARFMDFKIQNLVAAVDVQFSVYLEGINISHCQFSTYEPEIFPGLIYRMVAPRVVLLIFVSGKVVITGAQQRTDLTEAFHQIYPILRRFKK</sequence>
<evidence type="ECO:0000256" key="8">
    <source>
        <dbReference type="ARBA" id="ARBA00033017"/>
    </source>
</evidence>
<name>A0A811L923_9BILA</name>
<evidence type="ECO:0000256" key="10">
    <source>
        <dbReference type="ARBA" id="ARBA00042691"/>
    </source>
</evidence>
<keyword evidence="6" id="KW-0539">Nucleus</keyword>
<dbReference type="CDD" id="cd04516">
    <property type="entry name" value="TBP_eukaryotes"/>
    <property type="match status" value="1"/>
</dbReference>
<evidence type="ECO:0000256" key="6">
    <source>
        <dbReference type="ARBA" id="ARBA00023242"/>
    </source>
</evidence>
<dbReference type="Proteomes" id="UP000614601">
    <property type="component" value="Unassembled WGS sequence"/>
</dbReference>
<evidence type="ECO:0000256" key="4">
    <source>
        <dbReference type="ARBA" id="ARBA00023125"/>
    </source>
</evidence>